<evidence type="ECO:0000313" key="3">
    <source>
        <dbReference type="Proteomes" id="UP000241462"/>
    </source>
</evidence>
<organism evidence="2 3">
    <name type="scientific">Coniella lustricola</name>
    <dbReference type="NCBI Taxonomy" id="2025994"/>
    <lineage>
        <taxon>Eukaryota</taxon>
        <taxon>Fungi</taxon>
        <taxon>Dikarya</taxon>
        <taxon>Ascomycota</taxon>
        <taxon>Pezizomycotina</taxon>
        <taxon>Sordariomycetes</taxon>
        <taxon>Sordariomycetidae</taxon>
        <taxon>Diaporthales</taxon>
        <taxon>Schizoparmaceae</taxon>
        <taxon>Coniella</taxon>
    </lineage>
</organism>
<keyword evidence="1" id="KW-0472">Membrane</keyword>
<evidence type="ECO:0000313" key="2">
    <source>
        <dbReference type="EMBL" id="PSR79318.1"/>
    </source>
</evidence>
<reference evidence="2 3" key="1">
    <citation type="journal article" date="2018" name="Mycol. Prog.">
        <title>Coniella lustricola, a new species from submerged detritus.</title>
        <authorList>
            <person name="Raudabaugh D.B."/>
            <person name="Iturriaga T."/>
            <person name="Carver A."/>
            <person name="Mondo S."/>
            <person name="Pangilinan J."/>
            <person name="Lipzen A."/>
            <person name="He G."/>
            <person name="Amirebrahimi M."/>
            <person name="Grigoriev I.V."/>
            <person name="Miller A.N."/>
        </authorList>
    </citation>
    <scope>NUCLEOTIDE SEQUENCE [LARGE SCALE GENOMIC DNA]</scope>
    <source>
        <strain evidence="2 3">B22-T-1</strain>
    </source>
</reference>
<accession>A0A2T2ZY04</accession>
<keyword evidence="3" id="KW-1185">Reference proteome</keyword>
<evidence type="ECO:0000256" key="1">
    <source>
        <dbReference type="SAM" id="Phobius"/>
    </source>
</evidence>
<sequence>MHLTSLPLLIHCSVRYLHFSLPCTLSSPFLLRLPVHFVLSPLLHSHLAGSLCHRPISVLLPSCLLCCAVALIMMVSLFPFFPMFVSTFMRRRGLCGCSMCLFSVSVFLLFFWFGFHNTSVGGTWPGLVGLTYLAAHWWGAGNTMMGRLLLGL</sequence>
<dbReference type="AlphaFoldDB" id="A0A2T2ZY04"/>
<dbReference type="InParanoid" id="A0A2T2ZY04"/>
<keyword evidence="1" id="KW-0812">Transmembrane</keyword>
<dbReference type="Proteomes" id="UP000241462">
    <property type="component" value="Unassembled WGS sequence"/>
</dbReference>
<dbReference type="EMBL" id="KZ678572">
    <property type="protein sequence ID" value="PSR79318.1"/>
    <property type="molecule type" value="Genomic_DNA"/>
</dbReference>
<feature type="transmembrane region" description="Helical" evidence="1">
    <location>
        <begin position="127"/>
        <end position="150"/>
    </location>
</feature>
<feature type="transmembrane region" description="Helical" evidence="1">
    <location>
        <begin position="56"/>
        <end position="81"/>
    </location>
</feature>
<gene>
    <name evidence="2" type="ORF">BD289DRAFT_442650</name>
</gene>
<keyword evidence="1" id="KW-1133">Transmembrane helix</keyword>
<proteinExistence type="predicted"/>
<feature type="transmembrane region" description="Helical" evidence="1">
    <location>
        <begin position="93"/>
        <end position="115"/>
    </location>
</feature>
<name>A0A2T2ZY04_9PEZI</name>
<protein>
    <submittedName>
        <fullName evidence="2">Uncharacterized protein</fullName>
    </submittedName>
</protein>